<dbReference type="GO" id="GO:0017000">
    <property type="term" value="P:antibiotic biosynthetic process"/>
    <property type="evidence" value="ECO:0007669"/>
    <property type="project" value="UniProtKB-ARBA"/>
</dbReference>
<name>A7DWI7_STRTE</name>
<evidence type="ECO:0000256" key="1">
    <source>
        <dbReference type="ARBA" id="ARBA00022450"/>
    </source>
</evidence>
<sequence length="86" mass="9217">MSSFTLEDLRAIMRDSIGVDESVDLTGAQADTDFGTLGYDSLAVLELAGRIQRMHGIPLADDDLLTASTPREVVALVNRHTTEAGI</sequence>
<dbReference type="InterPro" id="IPR020806">
    <property type="entry name" value="PKS_PP-bd"/>
</dbReference>
<dbReference type="Pfam" id="PF00550">
    <property type="entry name" value="PP-binding"/>
    <property type="match status" value="1"/>
</dbReference>
<reference evidence="4" key="1">
    <citation type="journal article" date="2010" name="Gene">
        <title>Isolation of the lysolipin gene cluster of Streptomyces tendae Tu 4042.</title>
        <authorList>
            <person name="Lopez P."/>
            <person name="Hornung A."/>
            <person name="Welzel K."/>
            <person name="Unsin C."/>
            <person name="Wohlleben W."/>
            <person name="Weber T."/>
            <person name="Pelzer S."/>
        </authorList>
    </citation>
    <scope>NUCLEOTIDE SEQUENCE</scope>
    <source>
        <strain evidence="4">Tu 4042</strain>
    </source>
</reference>
<dbReference type="PROSITE" id="PS50075">
    <property type="entry name" value="CARRIER"/>
    <property type="match status" value="1"/>
</dbReference>
<dbReference type="AlphaFoldDB" id="A7DWI7"/>
<dbReference type="SMART" id="SM00823">
    <property type="entry name" value="PKS_PP"/>
    <property type="match status" value="1"/>
</dbReference>
<evidence type="ECO:0000313" key="4">
    <source>
        <dbReference type="EMBL" id="CAM34343.1"/>
    </source>
</evidence>
<feature type="domain" description="Carrier" evidence="3">
    <location>
        <begin position="3"/>
        <end position="81"/>
    </location>
</feature>
<dbReference type="Gene3D" id="1.10.1200.10">
    <property type="entry name" value="ACP-like"/>
    <property type="match status" value="1"/>
</dbReference>
<dbReference type="GO" id="GO:0031177">
    <property type="term" value="F:phosphopantetheine binding"/>
    <property type="evidence" value="ECO:0007669"/>
    <property type="project" value="InterPro"/>
</dbReference>
<protein>
    <submittedName>
        <fullName evidence="4">Putative acyl carrier protein (ACP)</fullName>
    </submittedName>
</protein>
<proteinExistence type="predicted"/>
<dbReference type="SUPFAM" id="SSF47336">
    <property type="entry name" value="ACP-like"/>
    <property type="match status" value="1"/>
</dbReference>
<evidence type="ECO:0000256" key="2">
    <source>
        <dbReference type="ARBA" id="ARBA00022553"/>
    </source>
</evidence>
<gene>
    <name evidence="4" type="primary">llpD</name>
</gene>
<dbReference type="InterPro" id="IPR009081">
    <property type="entry name" value="PP-bd_ACP"/>
</dbReference>
<accession>A7DWI7</accession>
<dbReference type="PROSITE" id="PS00012">
    <property type="entry name" value="PHOSPHOPANTETHEINE"/>
    <property type="match status" value="1"/>
</dbReference>
<evidence type="ECO:0000259" key="3">
    <source>
        <dbReference type="PROSITE" id="PS50075"/>
    </source>
</evidence>
<dbReference type="EMBL" id="AM492533">
    <property type="protein sequence ID" value="CAM34343.1"/>
    <property type="molecule type" value="Genomic_DNA"/>
</dbReference>
<keyword evidence="2" id="KW-0597">Phosphoprotein</keyword>
<organism evidence="4">
    <name type="scientific">Streptomyces tendae</name>
    <dbReference type="NCBI Taxonomy" id="1932"/>
    <lineage>
        <taxon>Bacteria</taxon>
        <taxon>Bacillati</taxon>
        <taxon>Actinomycetota</taxon>
        <taxon>Actinomycetes</taxon>
        <taxon>Kitasatosporales</taxon>
        <taxon>Streptomycetaceae</taxon>
        <taxon>Streptomyces</taxon>
    </lineage>
</organism>
<dbReference type="InterPro" id="IPR006162">
    <property type="entry name" value="Ppantetheine_attach_site"/>
</dbReference>
<keyword evidence="1" id="KW-0596">Phosphopantetheine</keyword>
<dbReference type="InterPro" id="IPR036736">
    <property type="entry name" value="ACP-like_sf"/>
</dbReference>